<sequence>MFTYGGPFDGISFSVDSHTVDTEGTVLNTAAAFSIESTPVQTWRARDSVAPLLE</sequence>
<reference evidence="1" key="1">
    <citation type="submission" date="2018-05" db="EMBL/GenBank/DDBJ databases">
        <authorList>
            <person name="Lanie J.A."/>
            <person name="Ng W.-L."/>
            <person name="Kazmierczak K.M."/>
            <person name="Andrzejewski T.M."/>
            <person name="Davidsen T.M."/>
            <person name="Wayne K.J."/>
            <person name="Tettelin H."/>
            <person name="Glass J.I."/>
            <person name="Rusch D."/>
            <person name="Podicherti R."/>
            <person name="Tsui H.-C.T."/>
            <person name="Winkler M.E."/>
        </authorList>
    </citation>
    <scope>NUCLEOTIDE SEQUENCE</scope>
</reference>
<evidence type="ECO:0000313" key="1">
    <source>
        <dbReference type="EMBL" id="SUZ80446.1"/>
    </source>
</evidence>
<gene>
    <name evidence="1" type="ORF">METZ01_LOCUS33300</name>
</gene>
<proteinExistence type="predicted"/>
<protein>
    <submittedName>
        <fullName evidence="1">Uncharacterized protein</fullName>
    </submittedName>
</protein>
<accession>A0A381QM52</accession>
<name>A0A381QM52_9ZZZZ</name>
<dbReference type="EMBL" id="UINC01001427">
    <property type="protein sequence ID" value="SUZ80446.1"/>
    <property type="molecule type" value="Genomic_DNA"/>
</dbReference>
<organism evidence="1">
    <name type="scientific">marine metagenome</name>
    <dbReference type="NCBI Taxonomy" id="408172"/>
    <lineage>
        <taxon>unclassified sequences</taxon>
        <taxon>metagenomes</taxon>
        <taxon>ecological metagenomes</taxon>
    </lineage>
</organism>
<dbReference type="AlphaFoldDB" id="A0A381QM52"/>